<evidence type="ECO:0008006" key="4">
    <source>
        <dbReference type="Google" id="ProtNLM"/>
    </source>
</evidence>
<accession>A0A1G9HE45</accession>
<name>A0A1G9HE45_9ACTN</name>
<feature type="transmembrane region" description="Helical" evidence="1">
    <location>
        <begin position="41"/>
        <end position="64"/>
    </location>
</feature>
<keyword evidence="1" id="KW-0472">Membrane</keyword>
<sequence>MPERTFFLKPRPPLRAFAIAAALSLVGALFLVLALQLEWHVVVAVLAALVLAVGITLFAVALVAMARLGVRITLTDEGYHVSGTNQEHSGAWADVTKVTQAVDSAHITIYHGNVRRTHLIFPGGPAQEQMPEVVEAITERLRRVK</sequence>
<keyword evidence="1" id="KW-0812">Transmembrane</keyword>
<organism evidence="2 3">
    <name type="scientific">Tessaracoccus oleiagri</name>
    <dbReference type="NCBI Taxonomy" id="686624"/>
    <lineage>
        <taxon>Bacteria</taxon>
        <taxon>Bacillati</taxon>
        <taxon>Actinomycetota</taxon>
        <taxon>Actinomycetes</taxon>
        <taxon>Propionibacteriales</taxon>
        <taxon>Propionibacteriaceae</taxon>
        <taxon>Tessaracoccus</taxon>
    </lineage>
</organism>
<evidence type="ECO:0000313" key="3">
    <source>
        <dbReference type="Proteomes" id="UP000199475"/>
    </source>
</evidence>
<dbReference type="EMBL" id="FNGP01000001">
    <property type="protein sequence ID" value="SDL10753.1"/>
    <property type="molecule type" value="Genomic_DNA"/>
</dbReference>
<dbReference type="RefSeq" id="WP_093248132.1">
    <property type="nucleotide sequence ID" value="NZ_FNGP01000001.1"/>
</dbReference>
<dbReference type="AlphaFoldDB" id="A0A1G9HE45"/>
<protein>
    <recommendedName>
        <fullName evidence="4">PH domain-containing protein</fullName>
    </recommendedName>
</protein>
<dbReference type="OrthoDB" id="3710795at2"/>
<feature type="transmembrane region" description="Helical" evidence="1">
    <location>
        <begin position="12"/>
        <end position="35"/>
    </location>
</feature>
<keyword evidence="1" id="KW-1133">Transmembrane helix</keyword>
<evidence type="ECO:0000313" key="2">
    <source>
        <dbReference type="EMBL" id="SDL10753.1"/>
    </source>
</evidence>
<proteinExistence type="predicted"/>
<reference evidence="2 3" key="1">
    <citation type="submission" date="2016-10" db="EMBL/GenBank/DDBJ databases">
        <authorList>
            <person name="de Groot N.N."/>
        </authorList>
    </citation>
    <scope>NUCLEOTIDE SEQUENCE [LARGE SCALE GENOMIC DNA]</scope>
    <source>
        <strain evidence="2 3">CGMCC 1.9159</strain>
    </source>
</reference>
<dbReference type="Proteomes" id="UP000199475">
    <property type="component" value="Unassembled WGS sequence"/>
</dbReference>
<keyword evidence="3" id="KW-1185">Reference proteome</keyword>
<evidence type="ECO:0000256" key="1">
    <source>
        <dbReference type="SAM" id="Phobius"/>
    </source>
</evidence>
<gene>
    <name evidence="2" type="ORF">SAMN04488242_0230</name>
</gene>